<proteinExistence type="predicted"/>
<dbReference type="Proteomes" id="UP000199350">
    <property type="component" value="Chromosome I"/>
</dbReference>
<keyword evidence="4 6" id="KW-1133">Transmembrane helix</keyword>
<organism evidence="7 8">
    <name type="scientific">Corynebacterium mycetoides</name>
    <dbReference type="NCBI Taxonomy" id="38302"/>
    <lineage>
        <taxon>Bacteria</taxon>
        <taxon>Bacillati</taxon>
        <taxon>Actinomycetota</taxon>
        <taxon>Actinomycetes</taxon>
        <taxon>Mycobacteriales</taxon>
        <taxon>Corynebacteriaceae</taxon>
        <taxon>Corynebacterium</taxon>
    </lineage>
</organism>
<dbReference type="Pfam" id="PF01810">
    <property type="entry name" value="LysE"/>
    <property type="match status" value="1"/>
</dbReference>
<feature type="transmembrane region" description="Helical" evidence="6">
    <location>
        <begin position="134"/>
        <end position="155"/>
    </location>
</feature>
<dbReference type="GO" id="GO:0015171">
    <property type="term" value="F:amino acid transmembrane transporter activity"/>
    <property type="evidence" value="ECO:0007669"/>
    <property type="project" value="TreeGrafter"/>
</dbReference>
<dbReference type="PANTHER" id="PTHR30086">
    <property type="entry name" value="ARGININE EXPORTER PROTEIN ARGO"/>
    <property type="match status" value="1"/>
</dbReference>
<feature type="transmembrane region" description="Helical" evidence="6">
    <location>
        <begin position="167"/>
        <end position="186"/>
    </location>
</feature>
<sequence length="193" mass="20517">MLALVGVWMAAIISPGPDLFQIIRMGAKSRAAGVACAIGIMIGNSIWIIASLVGLSALIQSVPQILLALQIVGGAYLLWMGAGAIRSTGTTIQDRDVDASKALRTGIYTNLSNPKAVLFFGAVFAQFVRPGLEWTIAVTLIVIGLAWFVFFALAVRWLAGLIQRHGHLIDVVTGAIFVALALWMLWEGVTGLS</sequence>
<evidence type="ECO:0000256" key="5">
    <source>
        <dbReference type="ARBA" id="ARBA00023136"/>
    </source>
</evidence>
<feature type="transmembrane region" description="Helical" evidence="6">
    <location>
        <begin position="31"/>
        <end position="59"/>
    </location>
</feature>
<keyword evidence="8" id="KW-1185">Reference proteome</keyword>
<feature type="transmembrane region" description="Helical" evidence="6">
    <location>
        <begin position="65"/>
        <end position="85"/>
    </location>
</feature>
<feature type="transmembrane region" description="Helical" evidence="6">
    <location>
        <begin position="106"/>
        <end position="128"/>
    </location>
</feature>
<reference evidence="8" key="1">
    <citation type="submission" date="2016-10" db="EMBL/GenBank/DDBJ databases">
        <authorList>
            <person name="Varghese N."/>
            <person name="Submissions S."/>
        </authorList>
    </citation>
    <scope>NUCLEOTIDE SEQUENCE [LARGE SCALE GENOMIC DNA]</scope>
    <source>
        <strain evidence="8">DSM 20632</strain>
    </source>
</reference>
<dbReference type="STRING" id="38302.SAMN04488535_1681"/>
<evidence type="ECO:0000256" key="4">
    <source>
        <dbReference type="ARBA" id="ARBA00022989"/>
    </source>
</evidence>
<gene>
    <name evidence="7" type="ORF">SAMN04488535_1681</name>
</gene>
<accession>A0A1G9PZL9</accession>
<protein>
    <submittedName>
        <fullName evidence="7">Threonine/homoserine/homoserine lactone efflux protein</fullName>
    </submittedName>
</protein>
<keyword evidence="2" id="KW-1003">Cell membrane</keyword>
<keyword evidence="5 6" id="KW-0472">Membrane</keyword>
<evidence type="ECO:0000256" key="1">
    <source>
        <dbReference type="ARBA" id="ARBA00004651"/>
    </source>
</evidence>
<dbReference type="EMBL" id="LT629700">
    <property type="protein sequence ID" value="SDM04189.1"/>
    <property type="molecule type" value="Genomic_DNA"/>
</dbReference>
<evidence type="ECO:0000256" key="3">
    <source>
        <dbReference type="ARBA" id="ARBA00022692"/>
    </source>
</evidence>
<evidence type="ECO:0000313" key="7">
    <source>
        <dbReference type="EMBL" id="SDM04189.1"/>
    </source>
</evidence>
<evidence type="ECO:0000256" key="6">
    <source>
        <dbReference type="SAM" id="Phobius"/>
    </source>
</evidence>
<dbReference type="AlphaFoldDB" id="A0A1G9PZL9"/>
<keyword evidence="3 6" id="KW-0812">Transmembrane</keyword>
<evidence type="ECO:0000313" key="8">
    <source>
        <dbReference type="Proteomes" id="UP000199350"/>
    </source>
</evidence>
<dbReference type="PANTHER" id="PTHR30086:SF20">
    <property type="entry name" value="ARGININE EXPORTER PROTEIN ARGO-RELATED"/>
    <property type="match status" value="1"/>
</dbReference>
<dbReference type="InterPro" id="IPR001123">
    <property type="entry name" value="LeuE-type"/>
</dbReference>
<dbReference type="GO" id="GO:0005886">
    <property type="term" value="C:plasma membrane"/>
    <property type="evidence" value="ECO:0007669"/>
    <property type="project" value="UniProtKB-SubCell"/>
</dbReference>
<evidence type="ECO:0000256" key="2">
    <source>
        <dbReference type="ARBA" id="ARBA00022475"/>
    </source>
</evidence>
<comment type="subcellular location">
    <subcellularLocation>
        <location evidence="1">Cell membrane</location>
        <topology evidence="1">Multi-pass membrane protein</topology>
    </subcellularLocation>
</comment>
<name>A0A1G9PZL9_9CORY</name>